<sequence>MSSAAVIIARLAREDRLAAVLQTQAGSGPLGPATVQRLRRDVGPEAARWLMEFLAVQRKAVDKFGVGVWMATERAVQQASDRATAGYKAARFPVAANIYDVCCGAGGDSLALRQYGAVVAVDSDPAMTTMVAANLAQRPSAYPAAALCVDAQQLTMSGTANYLHIDPDRRPGEQRTIKPENYQPGLDVVQRLIESAQGAAVKWAPAAPLPPDWQGRCQREWISHRGSVRQQVAWFGELVSAAGTAARVATRVAADGTAQSFASEELRATVDATKDVGQWIVDLDGAVRAAGLSAAFGQANELLAVGDVSGFFTTDRFPEHPLASGYRVLWSGPADLKQIKRAAVGLGVRLLEIKVRGTEHRPEQLRGRLADKKTRGGPPATLLLGHHGGGGYAVIAQRGAVDDRRGGADGE</sequence>
<proteinExistence type="predicted"/>
<accession>A0A5B9QN08</accession>
<evidence type="ECO:0000259" key="1">
    <source>
        <dbReference type="Pfam" id="PF18096"/>
    </source>
</evidence>
<dbReference type="Gene3D" id="3.40.50.150">
    <property type="entry name" value="Vaccinia Virus protein VP39"/>
    <property type="match status" value="1"/>
</dbReference>
<reference evidence="2 3" key="1">
    <citation type="submission" date="2019-08" db="EMBL/GenBank/DDBJ databases">
        <title>Deep-cultivation of Planctomycetes and their phenomic and genomic characterization uncovers novel biology.</title>
        <authorList>
            <person name="Wiegand S."/>
            <person name="Jogler M."/>
            <person name="Boedeker C."/>
            <person name="Pinto D."/>
            <person name="Vollmers J."/>
            <person name="Rivas-Marin E."/>
            <person name="Kohn T."/>
            <person name="Peeters S.H."/>
            <person name="Heuer A."/>
            <person name="Rast P."/>
            <person name="Oberbeckmann S."/>
            <person name="Bunk B."/>
            <person name="Jeske O."/>
            <person name="Meyerdierks A."/>
            <person name="Storesund J.E."/>
            <person name="Kallscheuer N."/>
            <person name="Luecker S."/>
            <person name="Lage O.M."/>
            <person name="Pohl T."/>
            <person name="Merkel B.J."/>
            <person name="Hornburger P."/>
            <person name="Mueller R.-W."/>
            <person name="Bruemmer F."/>
            <person name="Labrenz M."/>
            <person name="Spormann A.M."/>
            <person name="Op den Camp H."/>
            <person name="Overmann J."/>
            <person name="Amann R."/>
            <person name="Jetten M.S.M."/>
            <person name="Mascher T."/>
            <person name="Medema M.H."/>
            <person name="Devos D.P."/>
            <person name="Kaster A.-K."/>
            <person name="Ovreas L."/>
            <person name="Rohde M."/>
            <person name="Galperin M.Y."/>
            <person name="Jogler C."/>
        </authorList>
    </citation>
    <scope>NUCLEOTIDE SEQUENCE [LARGE SCALE GENOMIC DNA]</scope>
    <source>
        <strain evidence="2 3">UC8</strain>
    </source>
</reference>
<dbReference type="InterPro" id="IPR041497">
    <property type="entry name" value="Thump-like"/>
</dbReference>
<gene>
    <name evidence="2" type="ORF">UC8_08230</name>
</gene>
<organism evidence="2 3">
    <name type="scientific">Roseimaritima ulvae</name>
    <dbReference type="NCBI Taxonomy" id="980254"/>
    <lineage>
        <taxon>Bacteria</taxon>
        <taxon>Pseudomonadati</taxon>
        <taxon>Planctomycetota</taxon>
        <taxon>Planctomycetia</taxon>
        <taxon>Pirellulales</taxon>
        <taxon>Pirellulaceae</taxon>
        <taxon>Roseimaritima</taxon>
    </lineage>
</organism>
<dbReference type="Proteomes" id="UP000325286">
    <property type="component" value="Chromosome"/>
</dbReference>
<name>A0A5B9QN08_9BACT</name>
<dbReference type="SUPFAM" id="SSF53335">
    <property type="entry name" value="S-adenosyl-L-methionine-dependent methyltransferases"/>
    <property type="match status" value="1"/>
</dbReference>
<evidence type="ECO:0000313" key="2">
    <source>
        <dbReference type="EMBL" id="QEG38865.1"/>
    </source>
</evidence>
<dbReference type="EMBL" id="CP042914">
    <property type="protein sequence ID" value="QEG38865.1"/>
    <property type="molecule type" value="Genomic_DNA"/>
</dbReference>
<dbReference type="Pfam" id="PF18096">
    <property type="entry name" value="Thump_like"/>
    <property type="match status" value="1"/>
</dbReference>
<dbReference type="RefSeq" id="WP_068140415.1">
    <property type="nucleotide sequence ID" value="NZ_CP042914.1"/>
</dbReference>
<evidence type="ECO:0000313" key="3">
    <source>
        <dbReference type="Proteomes" id="UP000325286"/>
    </source>
</evidence>
<dbReference type="OrthoDB" id="9810570at2"/>
<keyword evidence="3" id="KW-1185">Reference proteome</keyword>
<protein>
    <recommendedName>
        <fullName evidence="1">THUMP-like domain-containing protein</fullName>
    </recommendedName>
</protein>
<dbReference type="AlphaFoldDB" id="A0A5B9QN08"/>
<feature type="domain" description="THUMP-like" evidence="1">
    <location>
        <begin position="324"/>
        <end position="395"/>
    </location>
</feature>
<dbReference type="KEGG" id="rul:UC8_08230"/>
<dbReference type="InterPro" id="IPR029063">
    <property type="entry name" value="SAM-dependent_MTases_sf"/>
</dbReference>